<dbReference type="RefSeq" id="WP_205046151.1">
    <property type="nucleotide sequence ID" value="NZ_CAJVAX010000018.1"/>
</dbReference>
<feature type="region of interest" description="Disordered" evidence="1">
    <location>
        <begin position="42"/>
        <end position="77"/>
    </location>
</feature>
<feature type="signal peptide" evidence="2">
    <location>
        <begin position="1"/>
        <end position="32"/>
    </location>
</feature>
<gene>
    <name evidence="3" type="ORF">SBRY_40797</name>
</gene>
<comment type="caution">
    <text evidence="3">The sequence shown here is derived from an EMBL/GenBank/DDBJ whole genome shotgun (WGS) entry which is preliminary data.</text>
</comment>
<name>A0A9W4H3S2_9ACTN</name>
<dbReference type="Proteomes" id="UP001153328">
    <property type="component" value="Unassembled WGS sequence"/>
</dbReference>
<dbReference type="EMBL" id="CAJVAX010000018">
    <property type="protein sequence ID" value="CAG7647935.1"/>
    <property type="molecule type" value="Genomic_DNA"/>
</dbReference>
<feature type="compositionally biased region" description="Low complexity" evidence="1">
    <location>
        <begin position="62"/>
        <end position="77"/>
    </location>
</feature>
<proteinExistence type="predicted"/>
<evidence type="ECO:0000256" key="2">
    <source>
        <dbReference type="SAM" id="SignalP"/>
    </source>
</evidence>
<keyword evidence="4" id="KW-1185">Reference proteome</keyword>
<evidence type="ECO:0000313" key="4">
    <source>
        <dbReference type="Proteomes" id="UP001153328"/>
    </source>
</evidence>
<sequence length="77" mass="7775">MKRTQLRRLLIGVLAVGLTTLGLSPIAASASAADRPNLALGKTASADGSVARPAGGGRSRRSSPTTRSTGASTTRWA</sequence>
<organism evidence="3 4">
    <name type="scientific">Actinacidiphila bryophytorum</name>
    <dbReference type="NCBI Taxonomy" id="1436133"/>
    <lineage>
        <taxon>Bacteria</taxon>
        <taxon>Bacillati</taxon>
        <taxon>Actinomycetota</taxon>
        <taxon>Actinomycetes</taxon>
        <taxon>Kitasatosporales</taxon>
        <taxon>Streptomycetaceae</taxon>
        <taxon>Actinacidiphila</taxon>
    </lineage>
</organism>
<dbReference type="AlphaFoldDB" id="A0A9W4H3S2"/>
<reference evidence="3" key="1">
    <citation type="submission" date="2021-06" db="EMBL/GenBank/DDBJ databases">
        <authorList>
            <person name="Arsene-Ploetze F."/>
        </authorList>
    </citation>
    <scope>NUCLEOTIDE SEQUENCE</scope>
    <source>
        <strain evidence="3">SBRY1</strain>
    </source>
</reference>
<feature type="chain" id="PRO_5040902116" evidence="2">
    <location>
        <begin position="33"/>
        <end position="77"/>
    </location>
</feature>
<keyword evidence="2" id="KW-0732">Signal</keyword>
<accession>A0A9W4H3S2</accession>
<protein>
    <submittedName>
        <fullName evidence="3">Uncharacterized protein</fullName>
    </submittedName>
</protein>
<evidence type="ECO:0000256" key="1">
    <source>
        <dbReference type="SAM" id="MobiDB-lite"/>
    </source>
</evidence>
<evidence type="ECO:0000313" key="3">
    <source>
        <dbReference type="EMBL" id="CAG7647935.1"/>
    </source>
</evidence>